<dbReference type="Gene3D" id="3.20.20.370">
    <property type="entry name" value="Glycoside hydrolase/deacetylase"/>
    <property type="match status" value="1"/>
</dbReference>
<dbReference type="SUPFAM" id="SSF88713">
    <property type="entry name" value="Glycoside hydrolase/deacetylase"/>
    <property type="match status" value="1"/>
</dbReference>
<dbReference type="GO" id="GO:0005975">
    <property type="term" value="P:carbohydrate metabolic process"/>
    <property type="evidence" value="ECO:0007669"/>
    <property type="project" value="InterPro"/>
</dbReference>
<keyword evidence="2" id="KW-0732">Signal</keyword>
<dbReference type="InterPro" id="IPR052740">
    <property type="entry name" value="CE4"/>
</dbReference>
<evidence type="ECO:0000313" key="4">
    <source>
        <dbReference type="EMBL" id="KAJ3048636.1"/>
    </source>
</evidence>
<comment type="caution">
    <text evidence="4">The sequence shown here is derived from an EMBL/GenBank/DDBJ whole genome shotgun (WGS) entry which is preliminary data.</text>
</comment>
<feature type="signal peptide" evidence="2">
    <location>
        <begin position="1"/>
        <end position="20"/>
    </location>
</feature>
<feature type="compositionally biased region" description="Polar residues" evidence="1">
    <location>
        <begin position="521"/>
        <end position="530"/>
    </location>
</feature>
<feature type="region of interest" description="Disordered" evidence="1">
    <location>
        <begin position="392"/>
        <end position="411"/>
    </location>
</feature>
<proteinExistence type="predicted"/>
<evidence type="ECO:0000256" key="1">
    <source>
        <dbReference type="SAM" id="MobiDB-lite"/>
    </source>
</evidence>
<name>A0AAD5S989_9FUNG</name>
<dbReference type="InterPro" id="IPR011330">
    <property type="entry name" value="Glyco_hydro/deAcase_b/a-brl"/>
</dbReference>
<keyword evidence="5" id="KW-1185">Reference proteome</keyword>
<dbReference type="Pfam" id="PF01522">
    <property type="entry name" value="Polysacc_deac_1"/>
    <property type="match status" value="1"/>
</dbReference>
<dbReference type="Proteomes" id="UP001212841">
    <property type="component" value="Unassembled WGS sequence"/>
</dbReference>
<evidence type="ECO:0000313" key="5">
    <source>
        <dbReference type="Proteomes" id="UP001212841"/>
    </source>
</evidence>
<feature type="chain" id="PRO_5042037638" description="NodB homology domain-containing protein" evidence="2">
    <location>
        <begin position="21"/>
        <end position="574"/>
    </location>
</feature>
<dbReference type="EMBL" id="JADGJD010000762">
    <property type="protein sequence ID" value="KAJ3048636.1"/>
    <property type="molecule type" value="Genomic_DNA"/>
</dbReference>
<evidence type="ECO:0000256" key="2">
    <source>
        <dbReference type="SAM" id="SignalP"/>
    </source>
</evidence>
<dbReference type="PANTHER" id="PTHR45985:SF3">
    <property type="entry name" value="CHITIN DEACETYLASE-LIKE 4"/>
    <property type="match status" value="1"/>
</dbReference>
<reference evidence="4" key="1">
    <citation type="submission" date="2020-05" db="EMBL/GenBank/DDBJ databases">
        <title>Phylogenomic resolution of chytrid fungi.</title>
        <authorList>
            <person name="Stajich J.E."/>
            <person name="Amses K."/>
            <person name="Simmons R."/>
            <person name="Seto K."/>
            <person name="Myers J."/>
            <person name="Bonds A."/>
            <person name="Quandt C.A."/>
            <person name="Barry K."/>
            <person name="Liu P."/>
            <person name="Grigoriev I."/>
            <person name="Longcore J.E."/>
            <person name="James T.Y."/>
        </authorList>
    </citation>
    <scope>NUCLEOTIDE SEQUENCE</scope>
    <source>
        <strain evidence="4">JEL0318</strain>
    </source>
</reference>
<dbReference type="InterPro" id="IPR002509">
    <property type="entry name" value="NODB_dom"/>
</dbReference>
<sequence length="574" mass="62247">MKITLSLTLGLLTTCGICLASSREGCGTPHRRIHRREQAIPSYSCDPSKCKLPNCYCPSIIPPGGLAVSNTPQFVLLTFDDAVNTITMPLEQSVTKSKNPNGCSMPATFYVSTDYTNYHFLQTLKAAGHEIAIHTMTHPGNANRSEIDGCRKAINAYSGVSLSTIRGFRAPYLQFNMDTFQALVDLGIQYDCSISADPRTGPWPFTYDNGFPYLCDTGDCDYSRKFPGLWEIPMYALVDPSTGTEYTTMDPAGDPAFLMNLLQYNFKLHYEGYRTPMGLWLHAAWFLQDEKNDRVALLNDFIKWTREYTNNKVWYITSSQLLDWMKNPTGLDRILTDATFSCPQSGPPTPEKCNGIDDNADGRVDEGLKRTCNLGNYYTETCFACPSKLPTPSDPVPSDPNPPPDTNTGSGCMTGPPEGGCLQGSWDGTSCVCVCINEKDQTKNGYCKDGKGVCTVVKDYDPVAKTFRCPGDPVGPPAGNGNTNTATSSSTTTSSTSTTSTSSTTSNSAATSVTTTSTSTEPDPNTSGTKTDNDPNKPLNLEDYASEAPGFLSYGKTGMLAAGFIVAAFAMGWF</sequence>
<feature type="compositionally biased region" description="Low complexity" evidence="1">
    <location>
        <begin position="482"/>
        <end position="520"/>
    </location>
</feature>
<evidence type="ECO:0000259" key="3">
    <source>
        <dbReference type="Pfam" id="PF01522"/>
    </source>
</evidence>
<feature type="domain" description="NodB homology" evidence="3">
    <location>
        <begin position="70"/>
        <end position="190"/>
    </location>
</feature>
<dbReference type="PANTHER" id="PTHR45985">
    <property type="match status" value="1"/>
</dbReference>
<protein>
    <recommendedName>
        <fullName evidence="3">NodB homology domain-containing protein</fullName>
    </recommendedName>
</protein>
<accession>A0AAD5S989</accession>
<feature type="region of interest" description="Disordered" evidence="1">
    <location>
        <begin position="470"/>
        <end position="542"/>
    </location>
</feature>
<feature type="compositionally biased region" description="Pro residues" evidence="1">
    <location>
        <begin position="392"/>
        <end position="405"/>
    </location>
</feature>
<organism evidence="4 5">
    <name type="scientific">Rhizophlyctis rosea</name>
    <dbReference type="NCBI Taxonomy" id="64517"/>
    <lineage>
        <taxon>Eukaryota</taxon>
        <taxon>Fungi</taxon>
        <taxon>Fungi incertae sedis</taxon>
        <taxon>Chytridiomycota</taxon>
        <taxon>Chytridiomycota incertae sedis</taxon>
        <taxon>Chytridiomycetes</taxon>
        <taxon>Rhizophlyctidales</taxon>
        <taxon>Rhizophlyctidaceae</taxon>
        <taxon>Rhizophlyctis</taxon>
    </lineage>
</organism>
<dbReference type="GO" id="GO:0016810">
    <property type="term" value="F:hydrolase activity, acting on carbon-nitrogen (but not peptide) bonds"/>
    <property type="evidence" value="ECO:0007669"/>
    <property type="project" value="InterPro"/>
</dbReference>
<dbReference type="AlphaFoldDB" id="A0AAD5S989"/>
<dbReference type="CDD" id="cd10919">
    <property type="entry name" value="CE4_CDA_like"/>
    <property type="match status" value="1"/>
</dbReference>
<gene>
    <name evidence="4" type="ORF">HK097_010365</name>
</gene>